<dbReference type="EMBL" id="JAAARO010000012">
    <property type="protein sequence ID" value="KAF5739180.1"/>
    <property type="molecule type" value="Genomic_DNA"/>
</dbReference>
<feature type="region of interest" description="Disordered" evidence="4">
    <location>
        <begin position="56"/>
        <end position="103"/>
    </location>
</feature>
<evidence type="ECO:0000256" key="2">
    <source>
        <dbReference type="ARBA" id="ARBA00007560"/>
    </source>
</evidence>
<dbReference type="AlphaFoldDB" id="A0A7J7CYP6"/>
<dbReference type="GO" id="GO:0016593">
    <property type="term" value="C:Cdc73/Paf1 complex"/>
    <property type="evidence" value="ECO:0007669"/>
    <property type="project" value="InterPro"/>
</dbReference>
<protein>
    <submittedName>
        <fullName evidence="5">Hydroxyproline-rich glycoprotein family protein isoform 2</fullName>
    </submittedName>
</protein>
<dbReference type="GO" id="GO:0006368">
    <property type="term" value="P:transcription elongation by RNA polymerase II"/>
    <property type="evidence" value="ECO:0007669"/>
    <property type="project" value="InterPro"/>
</dbReference>
<dbReference type="GO" id="GO:0000993">
    <property type="term" value="F:RNA polymerase II complex binding"/>
    <property type="evidence" value="ECO:0007669"/>
    <property type="project" value="TreeGrafter"/>
</dbReference>
<dbReference type="Proteomes" id="UP000593562">
    <property type="component" value="Unassembled WGS sequence"/>
</dbReference>
<sequence>MDDGEARYVPLPTKFNLRKKKASEGRSKDDVEHFPVPSQVTVRRRAIATVIEGKDSGVYSNSKGSTSRSTVGKEIEDGRGRTQKVMENEDVDMYSGAEDDLSE</sequence>
<feature type="compositionally biased region" description="Polar residues" evidence="4">
    <location>
        <begin position="58"/>
        <end position="70"/>
    </location>
</feature>
<keyword evidence="3" id="KW-0539">Nucleus</keyword>
<dbReference type="InterPro" id="IPR007133">
    <property type="entry name" value="RNA_pol_II-assoc_Paf1"/>
</dbReference>
<feature type="compositionally biased region" description="Basic and acidic residues" evidence="4">
    <location>
        <begin position="71"/>
        <end position="87"/>
    </location>
</feature>
<comment type="similarity">
    <text evidence="2">Belongs to the PAF1 family.</text>
</comment>
<gene>
    <name evidence="5" type="ORF">HS088_TW12G00381</name>
</gene>
<dbReference type="PANTHER" id="PTHR23188:SF12">
    <property type="entry name" value="RNA POLYMERASE II-ASSOCIATED FACTOR 1 HOMOLOG"/>
    <property type="match status" value="1"/>
</dbReference>
<reference evidence="5 6" key="1">
    <citation type="journal article" date="2020" name="Nat. Commun.">
        <title>Genome of Tripterygium wilfordii and identification of cytochrome P450 involved in triptolide biosynthesis.</title>
        <authorList>
            <person name="Tu L."/>
            <person name="Su P."/>
            <person name="Zhang Z."/>
            <person name="Gao L."/>
            <person name="Wang J."/>
            <person name="Hu T."/>
            <person name="Zhou J."/>
            <person name="Zhang Y."/>
            <person name="Zhao Y."/>
            <person name="Liu Y."/>
            <person name="Song Y."/>
            <person name="Tong Y."/>
            <person name="Lu Y."/>
            <person name="Yang J."/>
            <person name="Xu C."/>
            <person name="Jia M."/>
            <person name="Peters R.J."/>
            <person name="Huang L."/>
            <person name="Gao W."/>
        </authorList>
    </citation>
    <scope>NUCLEOTIDE SEQUENCE [LARGE SCALE GENOMIC DNA]</scope>
    <source>
        <strain evidence="6">cv. XIE 37</strain>
        <tissue evidence="5">Leaf</tissue>
    </source>
</reference>
<organism evidence="5 6">
    <name type="scientific">Tripterygium wilfordii</name>
    <name type="common">Thunder God vine</name>
    <dbReference type="NCBI Taxonomy" id="458696"/>
    <lineage>
        <taxon>Eukaryota</taxon>
        <taxon>Viridiplantae</taxon>
        <taxon>Streptophyta</taxon>
        <taxon>Embryophyta</taxon>
        <taxon>Tracheophyta</taxon>
        <taxon>Spermatophyta</taxon>
        <taxon>Magnoliopsida</taxon>
        <taxon>eudicotyledons</taxon>
        <taxon>Gunneridae</taxon>
        <taxon>Pentapetalae</taxon>
        <taxon>rosids</taxon>
        <taxon>fabids</taxon>
        <taxon>Celastrales</taxon>
        <taxon>Celastraceae</taxon>
        <taxon>Tripterygium</taxon>
    </lineage>
</organism>
<evidence type="ECO:0000313" key="5">
    <source>
        <dbReference type="EMBL" id="KAF5739180.1"/>
    </source>
</evidence>
<comment type="subcellular location">
    <subcellularLocation>
        <location evidence="1">Nucleus</location>
    </subcellularLocation>
</comment>
<evidence type="ECO:0000313" key="6">
    <source>
        <dbReference type="Proteomes" id="UP000593562"/>
    </source>
</evidence>
<accession>A0A7J7CYP6</accession>
<evidence type="ECO:0000256" key="4">
    <source>
        <dbReference type="SAM" id="MobiDB-lite"/>
    </source>
</evidence>
<evidence type="ECO:0000256" key="1">
    <source>
        <dbReference type="ARBA" id="ARBA00004123"/>
    </source>
</evidence>
<dbReference type="PANTHER" id="PTHR23188">
    <property type="entry name" value="RNA POLYMERASE II-ASSOCIATED FACTOR 1 HOMOLOG"/>
    <property type="match status" value="1"/>
</dbReference>
<evidence type="ECO:0000256" key="3">
    <source>
        <dbReference type="ARBA" id="ARBA00023242"/>
    </source>
</evidence>
<dbReference type="InParanoid" id="A0A7J7CYP6"/>
<comment type="caution">
    <text evidence="5">The sequence shown here is derived from an EMBL/GenBank/DDBJ whole genome shotgun (WGS) entry which is preliminary data.</text>
</comment>
<feature type="compositionally biased region" description="Acidic residues" evidence="4">
    <location>
        <begin position="88"/>
        <end position="103"/>
    </location>
</feature>
<name>A0A7J7CYP6_TRIWF</name>
<dbReference type="GO" id="GO:0003682">
    <property type="term" value="F:chromatin binding"/>
    <property type="evidence" value="ECO:0007669"/>
    <property type="project" value="TreeGrafter"/>
</dbReference>
<keyword evidence="6" id="KW-1185">Reference proteome</keyword>
<proteinExistence type="inferred from homology"/>